<dbReference type="OrthoDB" id="5137249at2"/>
<dbReference type="GO" id="GO:0044874">
    <property type="term" value="P:lipoprotein localization to outer membrane"/>
    <property type="evidence" value="ECO:0007669"/>
    <property type="project" value="TreeGrafter"/>
</dbReference>
<evidence type="ECO:0000256" key="2">
    <source>
        <dbReference type="ARBA" id="ARBA00005236"/>
    </source>
</evidence>
<dbReference type="STRING" id="287098.SAMN05421665_2527"/>
<dbReference type="Proteomes" id="UP000186997">
    <property type="component" value="Unassembled WGS sequence"/>
</dbReference>
<evidence type="ECO:0000259" key="8">
    <source>
        <dbReference type="Pfam" id="PF02687"/>
    </source>
</evidence>
<sequence length="787" mass="85909">MQAIDRKLLRDFSRLWKQALAIALVLACGVAILLTALGMYKSLSDTRNTYYERNRFADVFSAVQRAPERLVTELAAIEGVWAVETRTVGSAVLDVPGSMVSVTGKILSLPPDGAPRLNVPLLKTGRLPDPTSTDEVMVNHNFALANGFQLGDFFYANLNGQKRQLTITGTAQSPEFIYTIGPGALMPDNATFGILWMSQVAVAAAFDMTGAFNDVALKLSKGARAENVIDAVDRLLEPYGSLGAYGRDLQASHSFIDSEIKQLQNMATVLPPIFFGISAFLVSMVMGRIIALERSQIGLLKAVGYSNLEVCLHYLMLAVLIAVVGIGIGWLVGAWLARQMALLYAEYFDFPFLIFSTSLWVYAASGMAAMLTTTLGAAQAAIKAARLAPAIAMQPPAPPQFKRSWIDRAMAAMHLSQPTIMILRSLIRWPVRSGLTLLGLALAVSTVVSPSFFTYSLNRIVDSAFYESARQDGMLILSHDMPEIVLATAADLPAVLQAEGQQYHPVILNNGNREKRTVIQAGRPDSDLSRVIDKEGKQIAVPPGGVVLTERLATQLDVRVGDTVDAKFLGGRQETHPLRVTDIIAQYFGLGAYMDLEYVNALLRQSPRISLINVSLDDSEVADLHSRLKDIPSLAGIVMMTDTRRSFSETIAQNIGVMNTIYIVIALLITIGVTYNGARIQLSERSRELASLRILGFTRAEVSYILIGETMLLSVLAQPLGWWIGTLITASMFNSFSSDLYNMPLVIHPAIYAKASIVVLLASFGSVMLVRRRLDKQNLVSAMKVRE</sequence>
<dbReference type="InterPro" id="IPR003838">
    <property type="entry name" value="ABC3_permease_C"/>
</dbReference>
<feature type="transmembrane region" description="Helical" evidence="7">
    <location>
        <begin position="745"/>
        <end position="770"/>
    </location>
</feature>
<feature type="transmembrane region" description="Helical" evidence="7">
    <location>
        <begin position="661"/>
        <end position="682"/>
    </location>
</feature>
<accession>A0A1R3XB80</accession>
<feature type="domain" description="MacB-like periplasmic core" evidence="9">
    <location>
        <begin position="433"/>
        <end position="622"/>
    </location>
</feature>
<evidence type="ECO:0000259" key="9">
    <source>
        <dbReference type="Pfam" id="PF12704"/>
    </source>
</evidence>
<feature type="transmembrane region" description="Helical" evidence="7">
    <location>
        <begin position="269"/>
        <end position="291"/>
    </location>
</feature>
<feature type="transmembrane region" description="Helical" evidence="7">
    <location>
        <begin position="312"/>
        <end position="332"/>
    </location>
</feature>
<dbReference type="Pfam" id="PF12704">
    <property type="entry name" value="MacB_PCD"/>
    <property type="match status" value="1"/>
</dbReference>
<dbReference type="GO" id="GO:0098797">
    <property type="term" value="C:plasma membrane protein complex"/>
    <property type="evidence" value="ECO:0007669"/>
    <property type="project" value="TreeGrafter"/>
</dbReference>
<dbReference type="InterPro" id="IPR051447">
    <property type="entry name" value="Lipoprotein-release_system"/>
</dbReference>
<comment type="similarity">
    <text evidence="2">Belongs to the ABC-4 integral membrane protein family. LolC/E subfamily.</text>
</comment>
<evidence type="ECO:0000313" key="11">
    <source>
        <dbReference type="Proteomes" id="UP000186997"/>
    </source>
</evidence>
<dbReference type="AlphaFoldDB" id="A0A1R3XB80"/>
<keyword evidence="4 7" id="KW-0812">Transmembrane</keyword>
<evidence type="ECO:0000256" key="7">
    <source>
        <dbReference type="SAM" id="Phobius"/>
    </source>
</evidence>
<organism evidence="10 11">
    <name type="scientific">Yoonia rosea</name>
    <dbReference type="NCBI Taxonomy" id="287098"/>
    <lineage>
        <taxon>Bacteria</taxon>
        <taxon>Pseudomonadati</taxon>
        <taxon>Pseudomonadota</taxon>
        <taxon>Alphaproteobacteria</taxon>
        <taxon>Rhodobacterales</taxon>
        <taxon>Paracoccaceae</taxon>
        <taxon>Yoonia</taxon>
    </lineage>
</organism>
<reference evidence="11" key="1">
    <citation type="submission" date="2017-01" db="EMBL/GenBank/DDBJ databases">
        <authorList>
            <person name="Varghese N."/>
            <person name="Submissions S."/>
        </authorList>
    </citation>
    <scope>NUCLEOTIDE SEQUENCE [LARGE SCALE GENOMIC DNA]</scope>
    <source>
        <strain evidence="11">DSM 29591</strain>
    </source>
</reference>
<comment type="subcellular location">
    <subcellularLocation>
        <location evidence="1">Cell membrane</location>
        <topology evidence="1">Multi-pass membrane protein</topology>
    </subcellularLocation>
</comment>
<feature type="transmembrane region" description="Helical" evidence="7">
    <location>
        <begin position="20"/>
        <end position="40"/>
    </location>
</feature>
<evidence type="ECO:0000313" key="10">
    <source>
        <dbReference type="EMBL" id="SIT87784.1"/>
    </source>
</evidence>
<name>A0A1R3XB80_9RHOB</name>
<feature type="transmembrane region" description="Helical" evidence="7">
    <location>
        <begin position="434"/>
        <end position="453"/>
    </location>
</feature>
<dbReference type="PANTHER" id="PTHR30489:SF0">
    <property type="entry name" value="LIPOPROTEIN-RELEASING SYSTEM TRANSMEMBRANE PROTEIN LOLE"/>
    <property type="match status" value="1"/>
</dbReference>
<evidence type="ECO:0000256" key="6">
    <source>
        <dbReference type="ARBA" id="ARBA00023136"/>
    </source>
</evidence>
<dbReference type="PROSITE" id="PS51257">
    <property type="entry name" value="PROKAR_LIPOPROTEIN"/>
    <property type="match status" value="1"/>
</dbReference>
<keyword evidence="6 7" id="KW-0472">Membrane</keyword>
<keyword evidence="5 7" id="KW-1133">Transmembrane helix</keyword>
<feature type="transmembrane region" description="Helical" evidence="7">
    <location>
        <begin position="702"/>
        <end position="725"/>
    </location>
</feature>
<dbReference type="PANTHER" id="PTHR30489">
    <property type="entry name" value="LIPOPROTEIN-RELEASING SYSTEM TRANSMEMBRANE PROTEIN LOLE"/>
    <property type="match status" value="1"/>
</dbReference>
<dbReference type="Pfam" id="PF02687">
    <property type="entry name" value="FtsX"/>
    <property type="match status" value="2"/>
</dbReference>
<dbReference type="EMBL" id="FTPR01000002">
    <property type="protein sequence ID" value="SIT87784.1"/>
    <property type="molecule type" value="Genomic_DNA"/>
</dbReference>
<keyword evidence="11" id="KW-1185">Reference proteome</keyword>
<evidence type="ECO:0000256" key="4">
    <source>
        <dbReference type="ARBA" id="ARBA00022692"/>
    </source>
</evidence>
<feature type="domain" description="ABC3 transporter permease C-terminal" evidence="8">
    <location>
        <begin position="273"/>
        <end position="388"/>
    </location>
</feature>
<protein>
    <submittedName>
        <fullName evidence="10">Putative ABC transport system permease protein</fullName>
    </submittedName>
</protein>
<feature type="transmembrane region" description="Helical" evidence="7">
    <location>
        <begin position="352"/>
        <end position="378"/>
    </location>
</feature>
<keyword evidence="3" id="KW-1003">Cell membrane</keyword>
<feature type="domain" description="ABC3 transporter permease C-terminal" evidence="8">
    <location>
        <begin position="661"/>
        <end position="778"/>
    </location>
</feature>
<dbReference type="RefSeq" id="WP_076660229.1">
    <property type="nucleotide sequence ID" value="NZ_FTPR01000002.1"/>
</dbReference>
<dbReference type="InterPro" id="IPR025857">
    <property type="entry name" value="MacB_PCD"/>
</dbReference>
<evidence type="ECO:0000256" key="3">
    <source>
        <dbReference type="ARBA" id="ARBA00022475"/>
    </source>
</evidence>
<proteinExistence type="inferred from homology"/>
<evidence type="ECO:0000256" key="5">
    <source>
        <dbReference type="ARBA" id="ARBA00022989"/>
    </source>
</evidence>
<evidence type="ECO:0000256" key="1">
    <source>
        <dbReference type="ARBA" id="ARBA00004651"/>
    </source>
</evidence>
<gene>
    <name evidence="10" type="ORF">SAMN05421665_2527</name>
</gene>